<evidence type="ECO:0000313" key="14">
    <source>
        <dbReference type="EMBL" id="GKV28145.1"/>
    </source>
</evidence>
<dbReference type="Gene3D" id="2.170.150.80">
    <property type="entry name" value="NAC domain"/>
    <property type="match status" value="1"/>
</dbReference>
<dbReference type="GO" id="GO:0006355">
    <property type="term" value="P:regulation of DNA-templated transcription"/>
    <property type="evidence" value="ECO:0007669"/>
    <property type="project" value="InterPro"/>
</dbReference>
<gene>
    <name evidence="14" type="ORF">SLEP1_g37232</name>
</gene>
<dbReference type="Pfam" id="PF02365">
    <property type="entry name" value="NAM"/>
    <property type="match status" value="1"/>
</dbReference>
<feature type="region of interest" description="Disordered" evidence="11">
    <location>
        <begin position="537"/>
        <end position="586"/>
    </location>
</feature>
<dbReference type="SUPFAM" id="SSF101941">
    <property type="entry name" value="NAC domain"/>
    <property type="match status" value="1"/>
</dbReference>
<dbReference type="PANTHER" id="PTHR31744:SF216">
    <property type="entry name" value="NAC TRANSCRIPTION FACTOR"/>
    <property type="match status" value="1"/>
</dbReference>
<comment type="subcellular location">
    <subcellularLocation>
        <location evidence="2">Membrane</location>
        <topology evidence="2">Single-pass membrane protein</topology>
    </subcellularLocation>
    <subcellularLocation>
        <location evidence="1">Nucleus</location>
    </subcellularLocation>
</comment>
<keyword evidence="10" id="KW-0539">Nucleus</keyword>
<keyword evidence="7 12" id="KW-0472">Membrane</keyword>
<dbReference type="GO" id="GO:0005634">
    <property type="term" value="C:nucleus"/>
    <property type="evidence" value="ECO:0007669"/>
    <property type="project" value="UniProtKB-SubCell"/>
</dbReference>
<dbReference type="InterPro" id="IPR003441">
    <property type="entry name" value="NAC-dom"/>
</dbReference>
<feature type="domain" description="NAC" evidence="13">
    <location>
        <begin position="9"/>
        <end position="159"/>
    </location>
</feature>
<evidence type="ECO:0000259" key="13">
    <source>
        <dbReference type="PROSITE" id="PS51005"/>
    </source>
</evidence>
<keyword evidence="6" id="KW-0238">DNA-binding</keyword>
<reference evidence="14 15" key="1">
    <citation type="journal article" date="2021" name="Commun. Biol.">
        <title>The genome of Shorea leprosula (Dipterocarpaceae) highlights the ecological relevance of drought in aseasonal tropical rainforests.</title>
        <authorList>
            <person name="Ng K.K.S."/>
            <person name="Kobayashi M.J."/>
            <person name="Fawcett J.A."/>
            <person name="Hatakeyama M."/>
            <person name="Paape T."/>
            <person name="Ng C.H."/>
            <person name="Ang C.C."/>
            <person name="Tnah L.H."/>
            <person name="Lee C.T."/>
            <person name="Nishiyama T."/>
            <person name="Sese J."/>
            <person name="O'Brien M.J."/>
            <person name="Copetti D."/>
            <person name="Mohd Noor M.I."/>
            <person name="Ong R.C."/>
            <person name="Putra M."/>
            <person name="Sireger I.Z."/>
            <person name="Indrioko S."/>
            <person name="Kosugi Y."/>
            <person name="Izuno A."/>
            <person name="Isagi Y."/>
            <person name="Lee S.L."/>
            <person name="Shimizu K.K."/>
        </authorList>
    </citation>
    <scope>NUCLEOTIDE SEQUENCE [LARGE SCALE GENOMIC DNA]</scope>
    <source>
        <strain evidence="14">214</strain>
    </source>
</reference>
<dbReference type="PROSITE" id="PS51005">
    <property type="entry name" value="NAC"/>
    <property type="match status" value="1"/>
</dbReference>
<evidence type="ECO:0000256" key="7">
    <source>
        <dbReference type="ARBA" id="ARBA00023136"/>
    </source>
</evidence>
<organism evidence="14 15">
    <name type="scientific">Rubroshorea leprosula</name>
    <dbReference type="NCBI Taxonomy" id="152421"/>
    <lineage>
        <taxon>Eukaryota</taxon>
        <taxon>Viridiplantae</taxon>
        <taxon>Streptophyta</taxon>
        <taxon>Embryophyta</taxon>
        <taxon>Tracheophyta</taxon>
        <taxon>Spermatophyta</taxon>
        <taxon>Magnoliopsida</taxon>
        <taxon>eudicotyledons</taxon>
        <taxon>Gunneridae</taxon>
        <taxon>Pentapetalae</taxon>
        <taxon>rosids</taxon>
        <taxon>malvids</taxon>
        <taxon>Malvales</taxon>
        <taxon>Dipterocarpaceae</taxon>
        <taxon>Rubroshorea</taxon>
    </lineage>
</organism>
<dbReference type="Proteomes" id="UP001054252">
    <property type="component" value="Unassembled WGS sequence"/>
</dbReference>
<evidence type="ECO:0000256" key="2">
    <source>
        <dbReference type="ARBA" id="ARBA00004167"/>
    </source>
</evidence>
<comment type="caution">
    <text evidence="14">The sequence shown here is derived from an EMBL/GenBank/DDBJ whole genome shotgun (WGS) entry which is preliminary data.</text>
</comment>
<dbReference type="PANTHER" id="PTHR31744">
    <property type="entry name" value="PROTEIN CUP-SHAPED COTYLEDON 2-RELATED"/>
    <property type="match status" value="1"/>
</dbReference>
<name>A0AAV5KUJ0_9ROSI</name>
<evidence type="ECO:0000313" key="15">
    <source>
        <dbReference type="Proteomes" id="UP001054252"/>
    </source>
</evidence>
<dbReference type="GO" id="GO:0016020">
    <property type="term" value="C:membrane"/>
    <property type="evidence" value="ECO:0007669"/>
    <property type="project" value="UniProtKB-SubCell"/>
</dbReference>
<keyword evidence="3 12" id="KW-0812">Transmembrane</keyword>
<feature type="compositionally biased region" description="Basic and acidic residues" evidence="11">
    <location>
        <begin position="548"/>
        <end position="563"/>
    </location>
</feature>
<protein>
    <recommendedName>
        <fullName evidence="13">NAC domain-containing protein</fullName>
    </recommendedName>
</protein>
<keyword evidence="9" id="KW-0804">Transcription</keyword>
<dbReference type="InterPro" id="IPR036093">
    <property type="entry name" value="NAC_dom_sf"/>
</dbReference>
<evidence type="ECO:0000256" key="3">
    <source>
        <dbReference type="ARBA" id="ARBA00022692"/>
    </source>
</evidence>
<evidence type="ECO:0000256" key="1">
    <source>
        <dbReference type="ARBA" id="ARBA00004123"/>
    </source>
</evidence>
<dbReference type="AlphaFoldDB" id="A0AAV5KUJ0"/>
<accession>A0AAV5KUJ0</accession>
<evidence type="ECO:0000256" key="8">
    <source>
        <dbReference type="ARBA" id="ARBA00023159"/>
    </source>
</evidence>
<dbReference type="GO" id="GO:0000976">
    <property type="term" value="F:transcription cis-regulatory region binding"/>
    <property type="evidence" value="ECO:0007669"/>
    <property type="project" value="UniProtKB-ARBA"/>
</dbReference>
<keyword evidence="8" id="KW-0010">Activator</keyword>
<feature type="region of interest" description="Disordered" evidence="11">
    <location>
        <begin position="169"/>
        <end position="209"/>
    </location>
</feature>
<evidence type="ECO:0000256" key="9">
    <source>
        <dbReference type="ARBA" id="ARBA00023163"/>
    </source>
</evidence>
<feature type="transmembrane region" description="Helical" evidence="12">
    <location>
        <begin position="607"/>
        <end position="627"/>
    </location>
</feature>
<proteinExistence type="predicted"/>
<evidence type="ECO:0000256" key="11">
    <source>
        <dbReference type="SAM" id="MobiDB-lite"/>
    </source>
</evidence>
<keyword evidence="15" id="KW-1185">Reference proteome</keyword>
<evidence type="ECO:0000256" key="4">
    <source>
        <dbReference type="ARBA" id="ARBA00022989"/>
    </source>
</evidence>
<evidence type="ECO:0000256" key="10">
    <source>
        <dbReference type="ARBA" id="ARBA00023242"/>
    </source>
</evidence>
<evidence type="ECO:0000256" key="5">
    <source>
        <dbReference type="ARBA" id="ARBA00023015"/>
    </source>
</evidence>
<evidence type="ECO:0000256" key="12">
    <source>
        <dbReference type="SAM" id="Phobius"/>
    </source>
</evidence>
<evidence type="ECO:0000256" key="6">
    <source>
        <dbReference type="ARBA" id="ARBA00023125"/>
    </source>
</evidence>
<keyword evidence="5" id="KW-0805">Transcription regulation</keyword>
<feature type="compositionally biased region" description="Polar residues" evidence="11">
    <location>
        <begin position="175"/>
        <end position="208"/>
    </location>
</feature>
<keyword evidence="4 12" id="KW-1133">Transmembrane helix</keyword>
<dbReference type="EMBL" id="BPVZ01000078">
    <property type="protein sequence ID" value="GKV28145.1"/>
    <property type="molecule type" value="Genomic_DNA"/>
</dbReference>
<sequence length="632" mass="70287">MAVLSMDSLPLGFRFRPTDEELINHYLRLKINGRGSEVQVIREVDVCRCEPWDLPARSVIKTDDSEWFFFCPRDRKYPNGQRSNRATHAGYWKATGKDRTINSKKSLIGMKKTLVFHRGRAPNGQRTNWIMHEYRATSKDLDGTAPGQGAFVLCRLFHKVDQKIDSVRYDEVDQTGDSPTTNKSSPDDTSSDLVQETATPELQPQKQSEGIKRWLTDKCDDVSHNGHVIGGSCCNSHMTSDVEDHAEDNAIEGFPHLEENSNFYDLMYNQIDYEVSLPVHSHVHEDLAPDMDSLYASDFGNEHNGICFQDGTAEQDVPLSDLLYEVFNNHEESCEESTSQKNSVAGSEVYNSGNASIPQTLLPESSYVKDNVTCSDTDTEMAQVPYDTEIGSSRWFNEQVDKTEYLQMPDSFGSGHPQAALCDREFKSGYVGDFGNYSFGQNISPDSAMASFSGSVHGLEEPSSLNNPVNSSGVLGGAGIRIRSRQPPRQPNSVNFVTQGTAQRRIRLQMRLSPGSFDNDKETNAGLYEEEEVQSALSKATEVEDTGEPEKENQLLNLDENKGTGEGSSIKLRKRVKSDSEPKSTKVNQAAVLSETAPMRHGSSSSFSLMLGIFSILVLLVFLLGIWRCLSS</sequence>
<dbReference type="FunFam" id="2.170.150.80:FF:000002">
    <property type="entry name" value="Nac domain-containing protein 86"/>
    <property type="match status" value="1"/>
</dbReference>